<dbReference type="InterPro" id="IPR027417">
    <property type="entry name" value="P-loop_NTPase"/>
</dbReference>
<keyword evidence="8" id="KW-1185">Reference proteome</keyword>
<keyword evidence="5 7" id="KW-0418">Kinase</keyword>
<dbReference type="InterPro" id="IPR001977">
    <property type="entry name" value="Depp_CoAkinase"/>
</dbReference>
<evidence type="ECO:0000313" key="8">
    <source>
        <dbReference type="Proteomes" id="UP000199495"/>
    </source>
</evidence>
<evidence type="ECO:0000256" key="4">
    <source>
        <dbReference type="ARBA" id="ARBA00022993"/>
    </source>
</evidence>
<keyword evidence="2 5" id="KW-0547">Nucleotide-binding</keyword>
<dbReference type="NCBIfam" id="TIGR00152">
    <property type="entry name" value="dephospho-CoA kinase"/>
    <property type="match status" value="1"/>
</dbReference>
<dbReference type="GO" id="GO:0005524">
    <property type="term" value="F:ATP binding"/>
    <property type="evidence" value="ECO:0007669"/>
    <property type="project" value="UniProtKB-UniRule"/>
</dbReference>
<organism evidence="7 8">
    <name type="scientific">Pelagibacterium luteolum</name>
    <dbReference type="NCBI Taxonomy" id="440168"/>
    <lineage>
        <taxon>Bacteria</taxon>
        <taxon>Pseudomonadati</taxon>
        <taxon>Pseudomonadota</taxon>
        <taxon>Alphaproteobacteria</taxon>
        <taxon>Hyphomicrobiales</taxon>
        <taxon>Devosiaceae</taxon>
        <taxon>Pelagibacterium</taxon>
    </lineage>
</organism>
<dbReference type="EMBL" id="FNCS01000001">
    <property type="protein sequence ID" value="SDG22552.1"/>
    <property type="molecule type" value="Genomic_DNA"/>
</dbReference>
<dbReference type="OrthoDB" id="9812943at2"/>
<dbReference type="AlphaFoldDB" id="A0A1G7SI36"/>
<dbReference type="PROSITE" id="PS51219">
    <property type="entry name" value="DPCK"/>
    <property type="match status" value="1"/>
</dbReference>
<proteinExistence type="inferred from homology"/>
<dbReference type="GO" id="GO:0015937">
    <property type="term" value="P:coenzyme A biosynthetic process"/>
    <property type="evidence" value="ECO:0007669"/>
    <property type="project" value="UniProtKB-UniRule"/>
</dbReference>
<dbReference type="UniPathway" id="UPA00241">
    <property type="reaction ID" value="UER00356"/>
</dbReference>
<dbReference type="GO" id="GO:0004140">
    <property type="term" value="F:dephospho-CoA kinase activity"/>
    <property type="evidence" value="ECO:0007669"/>
    <property type="project" value="UniProtKB-UniRule"/>
</dbReference>
<dbReference type="CDD" id="cd02022">
    <property type="entry name" value="DPCK"/>
    <property type="match status" value="1"/>
</dbReference>
<dbReference type="Gene3D" id="3.40.50.300">
    <property type="entry name" value="P-loop containing nucleotide triphosphate hydrolases"/>
    <property type="match status" value="1"/>
</dbReference>
<name>A0A1G7SI36_9HYPH</name>
<dbReference type="GO" id="GO:0005737">
    <property type="term" value="C:cytoplasm"/>
    <property type="evidence" value="ECO:0007669"/>
    <property type="project" value="UniProtKB-SubCell"/>
</dbReference>
<dbReference type="RefSeq" id="WP_090590951.1">
    <property type="nucleotide sequence ID" value="NZ_FNCS01000001.1"/>
</dbReference>
<comment type="catalytic activity">
    <reaction evidence="5">
        <text>3'-dephospho-CoA + ATP = ADP + CoA + H(+)</text>
        <dbReference type="Rhea" id="RHEA:18245"/>
        <dbReference type="ChEBI" id="CHEBI:15378"/>
        <dbReference type="ChEBI" id="CHEBI:30616"/>
        <dbReference type="ChEBI" id="CHEBI:57287"/>
        <dbReference type="ChEBI" id="CHEBI:57328"/>
        <dbReference type="ChEBI" id="CHEBI:456216"/>
        <dbReference type="EC" id="2.7.1.24"/>
    </reaction>
</comment>
<keyword evidence="4 5" id="KW-0173">Coenzyme A biosynthesis</keyword>
<keyword evidence="3 5" id="KW-0067">ATP-binding</keyword>
<dbReference type="PANTHER" id="PTHR10695:SF46">
    <property type="entry name" value="BIFUNCTIONAL COENZYME A SYNTHASE-RELATED"/>
    <property type="match status" value="1"/>
</dbReference>
<dbReference type="HAMAP" id="MF_00376">
    <property type="entry name" value="Dephospho_CoA_kinase"/>
    <property type="match status" value="1"/>
</dbReference>
<evidence type="ECO:0000256" key="1">
    <source>
        <dbReference type="ARBA" id="ARBA00009018"/>
    </source>
</evidence>
<comment type="similarity">
    <text evidence="1 5">Belongs to the CoaE family.</text>
</comment>
<reference evidence="7 8" key="1">
    <citation type="submission" date="2016-10" db="EMBL/GenBank/DDBJ databases">
        <authorList>
            <person name="de Groot N.N."/>
        </authorList>
    </citation>
    <scope>NUCLEOTIDE SEQUENCE [LARGE SCALE GENOMIC DNA]</scope>
    <source>
        <strain evidence="7 8">CGMCC 1.10267</strain>
    </source>
</reference>
<comment type="subcellular location">
    <subcellularLocation>
        <location evidence="5">Cytoplasm</location>
    </subcellularLocation>
</comment>
<dbReference type="Proteomes" id="UP000199495">
    <property type="component" value="Unassembled WGS sequence"/>
</dbReference>
<dbReference type="SUPFAM" id="SSF52540">
    <property type="entry name" value="P-loop containing nucleoside triphosphate hydrolases"/>
    <property type="match status" value="1"/>
</dbReference>
<accession>A0A1G7SI36</accession>
<keyword evidence="5" id="KW-0808">Transferase</keyword>
<protein>
    <recommendedName>
        <fullName evidence="5 6">Dephospho-CoA kinase</fullName>
        <ecNumber evidence="5 6">2.7.1.24</ecNumber>
    </recommendedName>
    <alternativeName>
        <fullName evidence="5">Dephosphocoenzyme A kinase</fullName>
    </alternativeName>
</protein>
<evidence type="ECO:0000256" key="3">
    <source>
        <dbReference type="ARBA" id="ARBA00022840"/>
    </source>
</evidence>
<evidence type="ECO:0000256" key="6">
    <source>
        <dbReference type="NCBIfam" id="TIGR00152"/>
    </source>
</evidence>
<dbReference type="STRING" id="440168.SAMN04487974_101520"/>
<evidence type="ECO:0000256" key="2">
    <source>
        <dbReference type="ARBA" id="ARBA00022741"/>
    </source>
</evidence>
<gene>
    <name evidence="5" type="primary">coaE</name>
    <name evidence="7" type="ORF">SAMN04487974_101520</name>
</gene>
<feature type="binding site" evidence="5">
    <location>
        <begin position="11"/>
        <end position="16"/>
    </location>
    <ligand>
        <name>ATP</name>
        <dbReference type="ChEBI" id="CHEBI:30616"/>
    </ligand>
</feature>
<dbReference type="Pfam" id="PF01121">
    <property type="entry name" value="CoaE"/>
    <property type="match status" value="1"/>
</dbReference>
<dbReference type="PANTHER" id="PTHR10695">
    <property type="entry name" value="DEPHOSPHO-COA KINASE-RELATED"/>
    <property type="match status" value="1"/>
</dbReference>
<comment type="function">
    <text evidence="5">Catalyzes the phosphorylation of the 3'-hydroxyl group of dephosphocoenzyme A to form coenzyme A.</text>
</comment>
<comment type="pathway">
    <text evidence="5">Cofactor biosynthesis; coenzyme A biosynthesis; CoA from (R)-pantothenate: step 5/5.</text>
</comment>
<sequence length="197" mass="21427">MLRVALTGSIATGKSTVLARFAEQGIATYSADEAVHALYAGKAAPLVETLFPGTVIDGAVDRRKLSAAIAAEPQRIGELEEVIHPLVREKAIDFMEAAEANGAEIAVIEIPLFFETGAKYSIDKVVVTWCDPDIQRQRVLERPGMSEDKLKLILSRQLSQDEKRRRADYTIDTSGSMDQTLAETDAAIIALKKDVGL</sequence>
<keyword evidence="5" id="KW-0963">Cytoplasm</keyword>
<evidence type="ECO:0000313" key="7">
    <source>
        <dbReference type="EMBL" id="SDG22552.1"/>
    </source>
</evidence>
<evidence type="ECO:0000256" key="5">
    <source>
        <dbReference type="HAMAP-Rule" id="MF_00376"/>
    </source>
</evidence>
<dbReference type="EC" id="2.7.1.24" evidence="5 6"/>